<sequence length="178" mass="20819">MSSRDVWSRGGREPLRDLLVGSLTSLLIHPEDERPAYFSSPWMSDFPLFDNQFRQYTALFPEQPDEPQVWFTGFLEMLSRKRPVRIITVREHKVSERFAAHPRFHRAGKLEVRFAPTEYHEKGILAPFFYIEGSMNITFSGVNVRSEKVVFHATDDTMGVEKVARAYLEFDRFWGSLK</sequence>
<dbReference type="Proteomes" id="UP000464378">
    <property type="component" value="Chromosome"/>
</dbReference>
<dbReference type="EMBL" id="LR586016">
    <property type="protein sequence ID" value="VIP05331.1"/>
    <property type="molecule type" value="Genomic_DNA"/>
</dbReference>
<evidence type="ECO:0008006" key="3">
    <source>
        <dbReference type="Google" id="ProtNLM"/>
    </source>
</evidence>
<dbReference type="InParanoid" id="A0A6C2YVB1"/>
<proteinExistence type="predicted"/>
<name>A0A6C2YVB1_9BACT</name>
<dbReference type="EMBL" id="LR593887">
    <property type="protein sequence ID" value="VTS08018.1"/>
    <property type="molecule type" value="Genomic_DNA"/>
</dbReference>
<dbReference type="RefSeq" id="WP_162660417.1">
    <property type="nucleotide sequence ID" value="NZ_LR593887.1"/>
</dbReference>
<evidence type="ECO:0000313" key="1">
    <source>
        <dbReference type="EMBL" id="VIP05331.1"/>
    </source>
</evidence>
<keyword evidence="2" id="KW-1185">Reference proteome</keyword>
<evidence type="ECO:0000313" key="2">
    <source>
        <dbReference type="Proteomes" id="UP000464378"/>
    </source>
</evidence>
<dbReference type="KEGG" id="tim:GMBLW1_38620"/>
<accession>A0A6C2YVB1</accession>
<organism evidence="1">
    <name type="scientific">Tuwongella immobilis</name>
    <dbReference type="NCBI Taxonomy" id="692036"/>
    <lineage>
        <taxon>Bacteria</taxon>
        <taxon>Pseudomonadati</taxon>
        <taxon>Planctomycetota</taxon>
        <taxon>Planctomycetia</taxon>
        <taxon>Gemmatales</taxon>
        <taxon>Gemmataceae</taxon>
        <taxon>Tuwongella</taxon>
    </lineage>
</organism>
<protein>
    <recommendedName>
        <fullName evidence="3">Phospholipase D-like domain-containing protein</fullName>
    </recommendedName>
</protein>
<reference evidence="1" key="1">
    <citation type="submission" date="2019-04" db="EMBL/GenBank/DDBJ databases">
        <authorList>
            <consortium name="Science for Life Laboratories"/>
        </authorList>
    </citation>
    <scope>NUCLEOTIDE SEQUENCE</scope>
    <source>
        <strain evidence="1">MBLW1</strain>
    </source>
</reference>
<gene>
    <name evidence="1" type="ORF">GMBLW1_38620</name>
</gene>
<dbReference type="AlphaFoldDB" id="A0A6C2YVB1"/>